<keyword evidence="3 6" id="KW-0285">Flavoprotein</keyword>
<proteinExistence type="inferred from homology"/>
<feature type="binding site" evidence="7">
    <location>
        <position position="281"/>
    </location>
    <ligand>
        <name>FAD</name>
        <dbReference type="ChEBI" id="CHEBI:57692"/>
    </ligand>
</feature>
<dbReference type="InterPro" id="IPR023461">
    <property type="entry name" value="FixB"/>
</dbReference>
<dbReference type="HAMAP" id="MF_01056">
    <property type="entry name" value="FixB"/>
    <property type="match status" value="1"/>
</dbReference>
<reference evidence="9 10" key="1">
    <citation type="journal article" date="2012" name="PLoS ONE">
        <title>Edwardsiella comparative phylogenomics reveal the new intra/inter-species taxonomic relationships, virulence evolution and niche adaptation mechanisms.</title>
        <authorList>
            <person name="Yang M."/>
            <person name="Lv Y."/>
            <person name="Xiao J."/>
            <person name="Wu H."/>
            <person name="Zheng H."/>
            <person name="Liu Q."/>
            <person name="Zhang Y."/>
            <person name="Wang Q."/>
        </authorList>
    </citation>
    <scope>NUCLEOTIDE SEQUENCE [LARGE SCALE GENOMIC DNA]</scope>
    <source>
        <strain evidence="10">080813</strain>
    </source>
</reference>
<dbReference type="Pfam" id="PF01012">
    <property type="entry name" value="ETF"/>
    <property type="match status" value="1"/>
</dbReference>
<keyword evidence="4 6" id="KW-0274">FAD</keyword>
<dbReference type="GO" id="GO:0009437">
    <property type="term" value="P:carnitine metabolic process"/>
    <property type="evidence" value="ECO:0007669"/>
    <property type="project" value="UniProtKB-UniRule"/>
</dbReference>
<dbReference type="SMART" id="SM00893">
    <property type="entry name" value="ETF"/>
    <property type="match status" value="1"/>
</dbReference>
<dbReference type="InterPro" id="IPR001308">
    <property type="entry name" value="ETF_a/FixB"/>
</dbReference>
<dbReference type="UniPathway" id="UPA00117"/>
<gene>
    <name evidence="6 9" type="primary">fixB</name>
    <name evidence="9" type="ORF">ETEE_0768</name>
</gene>
<dbReference type="Gene3D" id="3.40.50.620">
    <property type="entry name" value="HUPs"/>
    <property type="match status" value="1"/>
</dbReference>
<protein>
    <recommendedName>
        <fullName evidence="6">Protein FixB</fullName>
    </recommendedName>
</protein>
<feature type="binding site" evidence="7">
    <location>
        <position position="203"/>
    </location>
    <ligand>
        <name>FAD</name>
        <dbReference type="ChEBI" id="CHEBI:57692"/>
    </ligand>
</feature>
<keyword evidence="5 6" id="KW-0249">Electron transport</keyword>
<evidence type="ECO:0000313" key="9">
    <source>
        <dbReference type="EMBL" id="AIJ07239.1"/>
    </source>
</evidence>
<dbReference type="SUPFAM" id="SSF52467">
    <property type="entry name" value="DHS-like NAD/FAD-binding domain"/>
    <property type="match status" value="1"/>
</dbReference>
<sequence>MSKYATVWVFSDSESRLAELMGGARALGDNVQAVVQGDAQAAQAFRLGADAVHDLGALPSDRIVEDYADTLVQAIRAHGERALVLLPASRRGKALAARLGARLQGGVVNDASEVTLDAGQPIATHMVYGGLALGKERIDTPYAVITLASGAFAAAAEDAARSGSAAALAFVAPAQPITCVSRRAKQGENVDLGKARWVVSVGRGIGNQQNIALAQAFSDAIGAELGCSRPVAENEKWMERERYVGISGIMIKPDLYLALGISGQIQHMVGANGAQTIMAINKDKNAPIFQYADYGIVGDLVKIVPALTDALKR</sequence>
<comment type="cofactor">
    <cofactor evidence="7">
        <name>FAD</name>
        <dbReference type="ChEBI" id="CHEBI:57692"/>
    </cofactor>
    <text evidence="7">Binds 1 FAD per dimer.</text>
</comment>
<comment type="subunit">
    <text evidence="6">Heterodimer of FixA and FixB.</text>
</comment>
<dbReference type="Pfam" id="PF00766">
    <property type="entry name" value="ETF_alpha"/>
    <property type="match status" value="1"/>
</dbReference>
<evidence type="ECO:0000256" key="7">
    <source>
        <dbReference type="PIRSR" id="PIRSR000089-1"/>
    </source>
</evidence>
<evidence type="ECO:0000313" key="10">
    <source>
        <dbReference type="Proteomes" id="UP000028681"/>
    </source>
</evidence>
<dbReference type="RefSeq" id="WP_034164145.1">
    <property type="nucleotide sequence ID" value="NZ_CP006664.1"/>
</dbReference>
<dbReference type="InterPro" id="IPR014730">
    <property type="entry name" value="ETF_a/b_N"/>
</dbReference>
<evidence type="ECO:0000256" key="6">
    <source>
        <dbReference type="HAMAP-Rule" id="MF_01056"/>
    </source>
</evidence>
<dbReference type="AlphaFoldDB" id="A0A076LNI1"/>
<keyword evidence="2 6" id="KW-0813">Transport</keyword>
<dbReference type="Proteomes" id="UP000028681">
    <property type="component" value="Chromosome"/>
</dbReference>
<dbReference type="InterPro" id="IPR014729">
    <property type="entry name" value="Rossmann-like_a/b/a_fold"/>
</dbReference>
<dbReference type="GO" id="GO:0009055">
    <property type="term" value="F:electron transfer activity"/>
    <property type="evidence" value="ECO:0007669"/>
    <property type="project" value="InterPro"/>
</dbReference>
<dbReference type="GO" id="GO:0033539">
    <property type="term" value="P:fatty acid beta-oxidation using acyl-CoA dehydrogenase"/>
    <property type="evidence" value="ECO:0007669"/>
    <property type="project" value="TreeGrafter"/>
</dbReference>
<dbReference type="InterPro" id="IPR014731">
    <property type="entry name" value="ETF_asu_C"/>
</dbReference>
<comment type="function">
    <text evidence="6">Required for anaerobic carnitine reduction. May bring reductant to CaiA.</text>
</comment>
<feature type="binding site" evidence="7">
    <location>
        <begin position="228"/>
        <end position="229"/>
    </location>
    <ligand>
        <name>FAD</name>
        <dbReference type="ChEBI" id="CHEBI:57692"/>
    </ligand>
</feature>
<dbReference type="PROSITE" id="PS00696">
    <property type="entry name" value="ETF_ALPHA"/>
    <property type="match status" value="1"/>
</dbReference>
<dbReference type="SUPFAM" id="SSF52402">
    <property type="entry name" value="Adenine nucleotide alpha hydrolases-like"/>
    <property type="match status" value="1"/>
</dbReference>
<dbReference type="Gene3D" id="3.40.50.1220">
    <property type="entry name" value="TPP-binding domain"/>
    <property type="match status" value="1"/>
</dbReference>
<organism evidence="9 10">
    <name type="scientific">Edwardsiella anguillarum ET080813</name>
    <dbReference type="NCBI Taxonomy" id="667120"/>
    <lineage>
        <taxon>Bacteria</taxon>
        <taxon>Pseudomonadati</taxon>
        <taxon>Pseudomonadota</taxon>
        <taxon>Gammaproteobacteria</taxon>
        <taxon>Enterobacterales</taxon>
        <taxon>Hafniaceae</taxon>
        <taxon>Edwardsiella</taxon>
    </lineage>
</organism>
<dbReference type="HOGENOM" id="CLU_034178_0_1_6"/>
<dbReference type="PIRSF" id="PIRSF000089">
    <property type="entry name" value="Electra_flavoP_a"/>
    <property type="match status" value="1"/>
</dbReference>
<feature type="binding site" evidence="6">
    <location>
        <begin position="255"/>
        <end position="283"/>
    </location>
    <ligand>
        <name>FAD</name>
        <dbReference type="ChEBI" id="CHEBI:57692"/>
    </ligand>
</feature>
<dbReference type="GeneID" id="33938503"/>
<comment type="similarity">
    <text evidence="1 6">Belongs to the ETF alpha-subunit/FixB family.</text>
</comment>
<feature type="binding site" evidence="7">
    <location>
        <begin position="260"/>
        <end position="267"/>
    </location>
    <ligand>
        <name>FAD</name>
        <dbReference type="ChEBI" id="CHEBI:57692"/>
    </ligand>
</feature>
<accession>A0A076LNI1</accession>
<evidence type="ECO:0000256" key="4">
    <source>
        <dbReference type="ARBA" id="ARBA00022827"/>
    </source>
</evidence>
<evidence type="ECO:0000256" key="2">
    <source>
        <dbReference type="ARBA" id="ARBA00022448"/>
    </source>
</evidence>
<evidence type="ECO:0000256" key="1">
    <source>
        <dbReference type="ARBA" id="ARBA00005817"/>
    </source>
</evidence>
<evidence type="ECO:0000259" key="8">
    <source>
        <dbReference type="SMART" id="SM00893"/>
    </source>
</evidence>
<evidence type="ECO:0000256" key="5">
    <source>
        <dbReference type="ARBA" id="ARBA00022982"/>
    </source>
</evidence>
<dbReference type="PANTHER" id="PTHR43153:SF5">
    <property type="entry name" value="PROTEIN FIXB-RELATED"/>
    <property type="match status" value="1"/>
</dbReference>
<name>A0A076LNI1_9GAMM</name>
<dbReference type="InterPro" id="IPR029035">
    <property type="entry name" value="DHS-like_NAD/FAD-binding_dom"/>
</dbReference>
<comment type="pathway">
    <text evidence="6">Amine and polyamine metabolism; carnitine metabolism.</text>
</comment>
<dbReference type="GO" id="GO:0050660">
    <property type="term" value="F:flavin adenine dinucleotide binding"/>
    <property type="evidence" value="ECO:0007669"/>
    <property type="project" value="InterPro"/>
</dbReference>
<dbReference type="KEGG" id="ete:ETEE_0768"/>
<feature type="domain" description="Electron transfer flavoprotein alpha/beta-subunit N-terminal" evidence="8">
    <location>
        <begin position="7"/>
        <end position="189"/>
    </location>
</feature>
<evidence type="ECO:0000256" key="3">
    <source>
        <dbReference type="ARBA" id="ARBA00022630"/>
    </source>
</evidence>
<dbReference type="FunFam" id="3.40.50.1220:FF:000004">
    <property type="entry name" value="Electron transfer flavoprotein"/>
    <property type="match status" value="1"/>
</dbReference>
<dbReference type="PANTHER" id="PTHR43153">
    <property type="entry name" value="ELECTRON TRANSFER FLAVOPROTEIN ALPHA"/>
    <property type="match status" value="1"/>
</dbReference>
<dbReference type="EMBL" id="CP006664">
    <property type="protein sequence ID" value="AIJ07239.1"/>
    <property type="molecule type" value="Genomic_DNA"/>
</dbReference>
<dbReference type="InterPro" id="IPR018206">
    <property type="entry name" value="ETF_asu_C_CS"/>
</dbReference>